<dbReference type="Proteomes" id="UP000521676">
    <property type="component" value="Unassembled WGS sequence"/>
</dbReference>
<proteinExistence type="predicted"/>
<dbReference type="EMBL" id="JACATZ010000001">
    <property type="protein sequence ID" value="NWJ45137.1"/>
    <property type="molecule type" value="Genomic_DNA"/>
</dbReference>
<reference evidence="2" key="2">
    <citation type="journal article" date="2024" name="Nature">
        <title>Anoxygenic phototroph of the Chloroflexota uses a type I reaction centre.</title>
        <authorList>
            <person name="Tsuji J.M."/>
            <person name="Shaw N.A."/>
            <person name="Nagashima S."/>
            <person name="Venkiteswaran J.J."/>
            <person name="Schiff S.L."/>
            <person name="Watanabe T."/>
            <person name="Fukui M."/>
            <person name="Hanada S."/>
            <person name="Tank M."/>
            <person name="Neufeld J.D."/>
        </authorList>
    </citation>
    <scope>NUCLEOTIDE SEQUENCE</scope>
    <source>
        <strain evidence="2">L227-S17</strain>
    </source>
</reference>
<evidence type="ECO:0000313" key="2">
    <source>
        <dbReference type="EMBL" id="WJW67016.1"/>
    </source>
</evidence>
<name>A0A8T7LW85_9CHLR</name>
<dbReference type="EMBL" id="CP128399">
    <property type="protein sequence ID" value="WJW67016.1"/>
    <property type="molecule type" value="Genomic_DNA"/>
</dbReference>
<evidence type="ECO:0000313" key="1">
    <source>
        <dbReference type="EMBL" id="NWJ45137.1"/>
    </source>
</evidence>
<dbReference type="RefSeq" id="WP_341468911.1">
    <property type="nucleotide sequence ID" value="NZ_CP128399.1"/>
</dbReference>
<organism evidence="1 3">
    <name type="scientific">Candidatus Chlorohelix allophototropha</name>
    <dbReference type="NCBI Taxonomy" id="3003348"/>
    <lineage>
        <taxon>Bacteria</taxon>
        <taxon>Bacillati</taxon>
        <taxon>Chloroflexota</taxon>
        <taxon>Chloroflexia</taxon>
        <taxon>Candidatus Chloroheliales</taxon>
        <taxon>Candidatus Chloroheliaceae</taxon>
        <taxon>Candidatus Chlorohelix</taxon>
    </lineage>
</organism>
<dbReference type="Proteomes" id="UP001431572">
    <property type="component" value="Chromosome 1"/>
</dbReference>
<accession>A0A8T7LW85</accession>
<reference evidence="1 3" key="1">
    <citation type="submission" date="2020-06" db="EMBL/GenBank/DDBJ databases">
        <title>Anoxygenic phototrophic Chloroflexota member uses a Type I reaction center.</title>
        <authorList>
            <person name="Tsuji J.M."/>
            <person name="Shaw N.A."/>
            <person name="Nagashima S."/>
            <person name="Venkiteswaran J."/>
            <person name="Schiff S.L."/>
            <person name="Hanada S."/>
            <person name="Tank M."/>
            <person name="Neufeld J.D."/>
        </authorList>
    </citation>
    <scope>NUCLEOTIDE SEQUENCE [LARGE SCALE GENOMIC DNA]</scope>
    <source>
        <strain evidence="1">L227-S17</strain>
    </source>
</reference>
<evidence type="ECO:0000313" key="4">
    <source>
        <dbReference type="Proteomes" id="UP001431572"/>
    </source>
</evidence>
<keyword evidence="4" id="KW-1185">Reference proteome</keyword>
<sequence>MENKISGKCPHCSSTNLASEPVYPFDETEMIYDYDDEEESETLIAVFCVTCGHYLGAVESELRQGKRDWHSTMLNEFKRAIYKA</sequence>
<protein>
    <submittedName>
        <fullName evidence="1">Uncharacterized protein</fullName>
    </submittedName>
</protein>
<evidence type="ECO:0000313" key="3">
    <source>
        <dbReference type="Proteomes" id="UP000521676"/>
    </source>
</evidence>
<dbReference type="AlphaFoldDB" id="A0A8T7LW85"/>
<gene>
    <name evidence="1" type="ORF">HXX08_04580</name>
    <name evidence="2" type="ORF">OZ401_000264</name>
</gene>